<keyword evidence="1" id="KW-0805">Transcription regulation</keyword>
<dbReference type="InterPro" id="IPR000792">
    <property type="entry name" value="Tscrpt_reg_LuxR_C"/>
</dbReference>
<protein>
    <submittedName>
        <fullName evidence="5">Signal transduction histidine kinase</fullName>
    </submittedName>
</protein>
<reference evidence="5" key="1">
    <citation type="journal article" date="2007" name="J. Bacteriol.">
        <title>Comparative genome analysis of four magnetotactic bacteria reveals a complex set of group-specific genes implicated in magnetosome biomineralization and function.</title>
        <authorList>
            <person name="Richter M."/>
            <person name="Kube M."/>
            <person name="Bazylinski D.A."/>
            <person name="Lombardot T."/>
            <person name="Gloeckner F.O."/>
            <person name="Reinhardt R."/>
            <person name="Schueler D."/>
        </authorList>
    </citation>
    <scope>NUCLEOTIDE SEQUENCE</scope>
    <source>
        <strain evidence="5">MSR-1</strain>
    </source>
</reference>
<dbReference type="AlphaFoldDB" id="A4U068"/>
<dbReference type="InterPro" id="IPR000014">
    <property type="entry name" value="PAS"/>
</dbReference>
<evidence type="ECO:0000256" key="2">
    <source>
        <dbReference type="ARBA" id="ARBA00023125"/>
    </source>
</evidence>
<dbReference type="GO" id="GO:0006355">
    <property type="term" value="P:regulation of DNA-templated transcription"/>
    <property type="evidence" value="ECO:0007669"/>
    <property type="project" value="InterPro"/>
</dbReference>
<dbReference type="Gene3D" id="3.30.450.20">
    <property type="entry name" value="PAS domain"/>
    <property type="match status" value="1"/>
</dbReference>
<dbReference type="GO" id="GO:0003677">
    <property type="term" value="F:DNA binding"/>
    <property type="evidence" value="ECO:0007669"/>
    <property type="project" value="UniProtKB-KW"/>
</dbReference>
<dbReference type="Pfam" id="PF00196">
    <property type="entry name" value="GerE"/>
    <property type="match status" value="1"/>
</dbReference>
<dbReference type="PANTHER" id="PTHR44688:SF16">
    <property type="entry name" value="DNA-BINDING TRANSCRIPTIONAL ACTIVATOR DEVR_DOSR"/>
    <property type="match status" value="1"/>
</dbReference>
<name>A4U068_9PROT</name>
<dbReference type="CDD" id="cd00130">
    <property type="entry name" value="PAS"/>
    <property type="match status" value="1"/>
</dbReference>
<dbReference type="PANTHER" id="PTHR44688">
    <property type="entry name" value="DNA-BINDING TRANSCRIPTIONAL ACTIVATOR DEVR_DOSR"/>
    <property type="match status" value="1"/>
</dbReference>
<dbReference type="InterPro" id="IPR036388">
    <property type="entry name" value="WH-like_DNA-bd_sf"/>
</dbReference>
<organism evidence="5">
    <name type="scientific">Magnetospirillum gryphiswaldense</name>
    <dbReference type="NCBI Taxonomy" id="55518"/>
    <lineage>
        <taxon>Bacteria</taxon>
        <taxon>Pseudomonadati</taxon>
        <taxon>Pseudomonadota</taxon>
        <taxon>Alphaproteobacteria</taxon>
        <taxon>Rhodospirillales</taxon>
        <taxon>Rhodospirillaceae</taxon>
        <taxon>Magnetospirillum</taxon>
    </lineage>
</organism>
<sequence length="189" mass="20552">MDIGTHALQQTLDALEDGVIRFDGDLNLLAWNRAVVDLMAFPPELMQVGTPFLSFVEFNVVRGEHGPGERRLIVSQRLASLTDSYSRRRPDGTLIRIRSTAMADGGIVKVFTKVSEGRSTQDPAPALTAREREVLLWAAQGKTAWETSAILGISSKTVEFHLGNCGRKLGAATKAQTILAAARRGLLPL</sequence>
<accession>A4U068</accession>
<dbReference type="GO" id="GO:0016301">
    <property type="term" value="F:kinase activity"/>
    <property type="evidence" value="ECO:0007669"/>
    <property type="project" value="UniProtKB-KW"/>
</dbReference>
<dbReference type="SUPFAM" id="SSF55785">
    <property type="entry name" value="PYP-like sensor domain (PAS domain)"/>
    <property type="match status" value="1"/>
</dbReference>
<evidence type="ECO:0000256" key="3">
    <source>
        <dbReference type="ARBA" id="ARBA00023163"/>
    </source>
</evidence>
<evidence type="ECO:0000256" key="1">
    <source>
        <dbReference type="ARBA" id="ARBA00023015"/>
    </source>
</evidence>
<keyword evidence="5" id="KW-0808">Transferase</keyword>
<dbReference type="InterPro" id="IPR016032">
    <property type="entry name" value="Sig_transdc_resp-reg_C-effctor"/>
</dbReference>
<dbReference type="Pfam" id="PF12860">
    <property type="entry name" value="PAS_7"/>
    <property type="match status" value="1"/>
</dbReference>
<dbReference type="SUPFAM" id="SSF46894">
    <property type="entry name" value="C-terminal effector domain of the bipartite response regulators"/>
    <property type="match status" value="1"/>
</dbReference>
<keyword evidence="2" id="KW-0238">DNA-binding</keyword>
<evidence type="ECO:0000313" key="5">
    <source>
        <dbReference type="EMBL" id="CAM76275.1"/>
    </source>
</evidence>
<dbReference type="PRINTS" id="PR00038">
    <property type="entry name" value="HTHLUXR"/>
</dbReference>
<dbReference type="SMART" id="SM00421">
    <property type="entry name" value="HTH_LUXR"/>
    <property type="match status" value="1"/>
</dbReference>
<dbReference type="PROSITE" id="PS50043">
    <property type="entry name" value="HTH_LUXR_2"/>
    <property type="match status" value="1"/>
</dbReference>
<dbReference type="InterPro" id="IPR035965">
    <property type="entry name" value="PAS-like_dom_sf"/>
</dbReference>
<dbReference type="EMBL" id="CU459003">
    <property type="protein sequence ID" value="CAM76275.1"/>
    <property type="molecule type" value="Genomic_DNA"/>
</dbReference>
<evidence type="ECO:0000259" key="4">
    <source>
        <dbReference type="PROSITE" id="PS50043"/>
    </source>
</evidence>
<keyword evidence="3" id="KW-0804">Transcription</keyword>
<dbReference type="RefSeq" id="WP_325011133.1">
    <property type="nucleotide sequence ID" value="NZ_CP027527.1"/>
</dbReference>
<gene>
    <name evidence="5" type="ORF">MGR_1363</name>
</gene>
<feature type="domain" description="HTH luxR-type" evidence="4">
    <location>
        <begin position="120"/>
        <end position="185"/>
    </location>
</feature>
<dbReference type="CDD" id="cd06170">
    <property type="entry name" value="LuxR_C_like"/>
    <property type="match status" value="1"/>
</dbReference>
<proteinExistence type="predicted"/>
<keyword evidence="5" id="KW-0418">Kinase</keyword>
<dbReference type="Gene3D" id="1.10.10.10">
    <property type="entry name" value="Winged helix-like DNA-binding domain superfamily/Winged helix DNA-binding domain"/>
    <property type="match status" value="1"/>
</dbReference>